<sequence length="84" mass="9692">MSNTSLYSDTIPRRKGGVELANSSTVLLQNLSLILQRRVWFRKSSVQGTLALPCVCDKYDYIKRFCDLRQKGFHEKIEDVIGRK</sequence>
<name>A0A7J6KUV9_PEROL</name>
<comment type="caution">
    <text evidence="1">The sequence shown here is derived from an EMBL/GenBank/DDBJ whole genome shotgun (WGS) entry which is preliminary data.</text>
</comment>
<gene>
    <name evidence="1" type="ORF">FOZ61_000403</name>
</gene>
<accession>A0A7J6KUV9</accession>
<reference evidence="1 2" key="1">
    <citation type="submission" date="2020-04" db="EMBL/GenBank/DDBJ databases">
        <title>Perkinsus olseni comparative genomics.</title>
        <authorList>
            <person name="Bogema D.R."/>
        </authorList>
    </citation>
    <scope>NUCLEOTIDE SEQUENCE [LARGE SCALE GENOMIC DNA]</scope>
    <source>
        <strain evidence="1">ATCC PRA-179</strain>
    </source>
</reference>
<proteinExistence type="predicted"/>
<protein>
    <submittedName>
        <fullName evidence="1">Uncharacterized protein</fullName>
    </submittedName>
</protein>
<organism evidence="1 2">
    <name type="scientific">Perkinsus olseni</name>
    <name type="common">Perkinsus atlanticus</name>
    <dbReference type="NCBI Taxonomy" id="32597"/>
    <lineage>
        <taxon>Eukaryota</taxon>
        <taxon>Sar</taxon>
        <taxon>Alveolata</taxon>
        <taxon>Perkinsozoa</taxon>
        <taxon>Perkinsea</taxon>
        <taxon>Perkinsida</taxon>
        <taxon>Perkinsidae</taxon>
        <taxon>Perkinsus</taxon>
    </lineage>
</organism>
<evidence type="ECO:0000313" key="2">
    <source>
        <dbReference type="Proteomes" id="UP000570595"/>
    </source>
</evidence>
<evidence type="ECO:0000313" key="1">
    <source>
        <dbReference type="EMBL" id="KAF4650341.1"/>
    </source>
</evidence>
<dbReference type="AlphaFoldDB" id="A0A7J6KUV9"/>
<dbReference type="EMBL" id="JABAHT010001069">
    <property type="protein sequence ID" value="KAF4650341.1"/>
    <property type="molecule type" value="Genomic_DNA"/>
</dbReference>
<dbReference type="Proteomes" id="UP000570595">
    <property type="component" value="Unassembled WGS sequence"/>
</dbReference>